<evidence type="ECO:0008006" key="3">
    <source>
        <dbReference type="Google" id="ProtNLM"/>
    </source>
</evidence>
<gene>
    <name evidence="1" type="ORF">FDP22_15625</name>
</gene>
<reference evidence="1 2" key="1">
    <citation type="submission" date="2019-06" db="EMBL/GenBank/DDBJ databases">
        <title>Genome sequence of Rhodobacteraceae bacterium D4M1.</title>
        <authorList>
            <person name="Cao J."/>
        </authorList>
    </citation>
    <scope>NUCLEOTIDE SEQUENCE [LARGE SCALE GENOMIC DNA]</scope>
    <source>
        <strain evidence="1 2">D4M1</strain>
    </source>
</reference>
<dbReference type="Proteomes" id="UP000305888">
    <property type="component" value="Chromosome"/>
</dbReference>
<sequence length="110" mass="11972">MNSVSIDSEKATSAALIGRARRMYEMLSEALASAIADLRDEEDQDPAGARARLDLIRSHHKALQTVIDIEVSLEKRSREIGGASEGVLDLDAARAEVWRRLARLQGTGGD</sequence>
<evidence type="ECO:0000313" key="2">
    <source>
        <dbReference type="Proteomes" id="UP000305888"/>
    </source>
</evidence>
<dbReference type="OrthoDB" id="7873197at2"/>
<dbReference type="AlphaFoldDB" id="A0A5B8FIC4"/>
<keyword evidence="2" id="KW-1185">Reference proteome</keyword>
<dbReference type="EMBL" id="CP040818">
    <property type="protein sequence ID" value="QDL93087.1"/>
    <property type="molecule type" value="Genomic_DNA"/>
</dbReference>
<organism evidence="1 2">
    <name type="scientific">Paroceanicella profunda</name>
    <dbReference type="NCBI Taxonomy" id="2579971"/>
    <lineage>
        <taxon>Bacteria</taxon>
        <taxon>Pseudomonadati</taxon>
        <taxon>Pseudomonadota</taxon>
        <taxon>Alphaproteobacteria</taxon>
        <taxon>Rhodobacterales</taxon>
        <taxon>Paracoccaceae</taxon>
        <taxon>Paroceanicella</taxon>
    </lineage>
</organism>
<dbReference type="KEGG" id="ppru:FDP22_15625"/>
<accession>A0A5B8FIC4</accession>
<evidence type="ECO:0000313" key="1">
    <source>
        <dbReference type="EMBL" id="QDL93087.1"/>
    </source>
</evidence>
<proteinExistence type="predicted"/>
<protein>
    <recommendedName>
        <fullName evidence="3">Permease</fullName>
    </recommendedName>
</protein>
<dbReference type="RefSeq" id="WP_138575067.1">
    <property type="nucleotide sequence ID" value="NZ_CP040818.1"/>
</dbReference>
<name>A0A5B8FIC4_9RHOB</name>